<sequence length="321" mass="34185">MAAASSSTSDVPRRGKGVLCAAELLYLEDGVACNVREDGRACIDVRPSQVDTFALPKCSASSIVRSSENTVLCGVSMQLARPTNAPDEGEVFVTVDCSAALGVDGARGAAFDSVGIGEGSSSTSLQALVGDMVLSSVDKKKLCLVPGKLMWKVFVDCMVLKAGGCLLDAVSLSVHAALRTTTLPCVFVDDDGEEGENEFGQISIRCDEREVAGEPFPAEDVPIIVTVGEIANRYVWDMTSNEESACTGRLLVAVSPREHKCVGIQKLGASLVDISTLPTVMVNSQRVCREIFERLDRQVASQKTKKHSQQLSAFMRSMADL</sequence>
<evidence type="ECO:0000256" key="2">
    <source>
        <dbReference type="ARBA" id="ARBA00004604"/>
    </source>
</evidence>
<keyword evidence="5" id="KW-0271">Exosome</keyword>
<keyword evidence="4" id="KW-0963">Cytoplasm</keyword>
<feature type="domain" description="Exoribonuclease phosphorolytic" evidence="7">
    <location>
        <begin position="45"/>
        <end position="184"/>
    </location>
</feature>
<evidence type="ECO:0000256" key="3">
    <source>
        <dbReference type="ARBA" id="ARBA00006678"/>
    </source>
</evidence>
<evidence type="ECO:0000259" key="7">
    <source>
        <dbReference type="Pfam" id="PF01138"/>
    </source>
</evidence>
<dbReference type="SUPFAM" id="SSF55666">
    <property type="entry name" value="Ribonuclease PH domain 2-like"/>
    <property type="match status" value="1"/>
</dbReference>
<dbReference type="GO" id="GO:0000467">
    <property type="term" value="P:exonucleolytic trimming to generate mature 3'-end of 5.8S rRNA from tricistronic rRNA transcript (SSU-rRNA, 5.8S rRNA, LSU-rRNA)"/>
    <property type="evidence" value="ECO:0007669"/>
    <property type="project" value="TreeGrafter"/>
</dbReference>
<dbReference type="GO" id="GO:0004527">
    <property type="term" value="F:exonuclease activity"/>
    <property type="evidence" value="ECO:0007669"/>
    <property type="project" value="UniProtKB-KW"/>
</dbReference>
<evidence type="ECO:0000256" key="6">
    <source>
        <dbReference type="ARBA" id="ARBA00042523"/>
    </source>
</evidence>
<dbReference type="InterPro" id="IPR001247">
    <property type="entry name" value="ExoRNase_PH_dom1"/>
</dbReference>
<evidence type="ECO:0000259" key="8">
    <source>
        <dbReference type="Pfam" id="PF03725"/>
    </source>
</evidence>
<dbReference type="Pfam" id="PF03725">
    <property type="entry name" value="RNase_PH_C"/>
    <property type="match status" value="1"/>
</dbReference>
<dbReference type="Pfam" id="PF01138">
    <property type="entry name" value="RNase_PH"/>
    <property type="match status" value="1"/>
</dbReference>
<dbReference type="GO" id="GO:0016075">
    <property type="term" value="P:rRNA catabolic process"/>
    <property type="evidence" value="ECO:0007669"/>
    <property type="project" value="TreeGrafter"/>
</dbReference>
<dbReference type="InterPro" id="IPR015847">
    <property type="entry name" value="ExoRNase_PH_dom2"/>
</dbReference>
<dbReference type="GO" id="GO:0034476">
    <property type="term" value="P:U5 snRNA 3'-end processing"/>
    <property type="evidence" value="ECO:0007669"/>
    <property type="project" value="TreeGrafter"/>
</dbReference>
<organism evidence="9">
    <name type="scientific">Neospora caninum (strain Liverpool)</name>
    <dbReference type="NCBI Taxonomy" id="572307"/>
    <lineage>
        <taxon>Eukaryota</taxon>
        <taxon>Sar</taxon>
        <taxon>Alveolata</taxon>
        <taxon>Apicomplexa</taxon>
        <taxon>Conoidasida</taxon>
        <taxon>Coccidia</taxon>
        <taxon>Eucoccidiorida</taxon>
        <taxon>Eimeriorina</taxon>
        <taxon>Sarcocystidae</taxon>
        <taxon>Neospora</taxon>
    </lineage>
</organism>
<keyword evidence="9" id="KW-0540">Nuclease</keyword>
<name>A0A0F7U946_NEOCL</name>
<dbReference type="GO" id="GO:0034475">
    <property type="term" value="P:U4 snRNA 3'-end processing"/>
    <property type="evidence" value="ECO:0007669"/>
    <property type="project" value="TreeGrafter"/>
</dbReference>
<dbReference type="GO" id="GO:0071028">
    <property type="term" value="P:nuclear mRNA surveillance"/>
    <property type="evidence" value="ECO:0007669"/>
    <property type="project" value="TreeGrafter"/>
</dbReference>
<reference evidence="9" key="1">
    <citation type="journal article" date="2015" name="PLoS ONE">
        <title>Comprehensive Evaluation of Toxoplasma gondii VEG and Neospora caninum LIV Genomes with Tachyzoite Stage Transcriptome and Proteome Defines Novel Transcript Features.</title>
        <authorList>
            <person name="Ramaprasad A."/>
            <person name="Mourier T."/>
            <person name="Naeem R."/>
            <person name="Malas T.B."/>
            <person name="Moussa E."/>
            <person name="Panigrahi A."/>
            <person name="Vermont S.J."/>
            <person name="Otto T.D."/>
            <person name="Wastling J."/>
            <person name="Pain A."/>
        </authorList>
    </citation>
    <scope>NUCLEOTIDE SEQUENCE</scope>
    <source>
        <strain evidence="9">Liverpool</strain>
    </source>
</reference>
<comment type="similarity">
    <text evidence="3">Belongs to the RNase PH family.</text>
</comment>
<dbReference type="PANTHER" id="PTHR11097:SF8">
    <property type="entry name" value="EXOSOME COMPLEX COMPONENT RRP42"/>
    <property type="match status" value="1"/>
</dbReference>
<dbReference type="GO" id="GO:0035925">
    <property type="term" value="F:mRNA 3'-UTR AU-rich region binding"/>
    <property type="evidence" value="ECO:0007669"/>
    <property type="project" value="TreeGrafter"/>
</dbReference>
<evidence type="ECO:0000256" key="5">
    <source>
        <dbReference type="ARBA" id="ARBA00022835"/>
    </source>
</evidence>
<dbReference type="SUPFAM" id="SSF54211">
    <property type="entry name" value="Ribosomal protein S5 domain 2-like"/>
    <property type="match status" value="1"/>
</dbReference>
<dbReference type="InterPro" id="IPR020568">
    <property type="entry name" value="Ribosomal_Su5_D2-typ_SF"/>
</dbReference>
<dbReference type="EMBL" id="LN714481">
    <property type="protein sequence ID" value="CEL66399.1"/>
    <property type="molecule type" value="Genomic_DNA"/>
</dbReference>
<evidence type="ECO:0000256" key="1">
    <source>
        <dbReference type="ARBA" id="ARBA00004496"/>
    </source>
</evidence>
<accession>A0A0F7U946</accession>
<dbReference type="InterPro" id="IPR050590">
    <property type="entry name" value="Exosome_comp_Rrp42_subfam"/>
</dbReference>
<dbReference type="GO" id="GO:0005730">
    <property type="term" value="C:nucleolus"/>
    <property type="evidence" value="ECO:0007669"/>
    <property type="project" value="UniProtKB-SubCell"/>
</dbReference>
<dbReference type="GO" id="GO:0071035">
    <property type="term" value="P:nuclear polyadenylation-dependent rRNA catabolic process"/>
    <property type="evidence" value="ECO:0007669"/>
    <property type="project" value="TreeGrafter"/>
</dbReference>
<keyword evidence="9" id="KW-0269">Exonuclease</keyword>
<proteinExistence type="inferred from homology"/>
<keyword evidence="9" id="KW-0378">Hydrolase</keyword>
<evidence type="ECO:0000313" key="9">
    <source>
        <dbReference type="EMBL" id="CEL66399.1"/>
    </source>
</evidence>
<dbReference type="GO" id="GO:0034473">
    <property type="term" value="P:U1 snRNA 3'-end processing"/>
    <property type="evidence" value="ECO:0007669"/>
    <property type="project" value="TreeGrafter"/>
</dbReference>
<dbReference type="InterPro" id="IPR036345">
    <property type="entry name" value="ExoRNase_PH_dom2_sf"/>
</dbReference>
<comment type="subcellular location">
    <subcellularLocation>
        <location evidence="1">Cytoplasm</location>
    </subcellularLocation>
    <subcellularLocation>
        <location evidence="2">Nucleus</location>
        <location evidence="2">Nucleolus</location>
    </subcellularLocation>
</comment>
<dbReference type="PANTHER" id="PTHR11097">
    <property type="entry name" value="EXOSOME COMPLEX EXONUCLEASE RIBOSOMAL RNA PROCESSING PROTEIN"/>
    <property type="match status" value="1"/>
</dbReference>
<evidence type="ECO:0000256" key="4">
    <source>
        <dbReference type="ARBA" id="ARBA00022490"/>
    </source>
</evidence>
<protein>
    <recommendedName>
        <fullName evidence="6">Ribosomal RNA-processing protein 42</fullName>
    </recommendedName>
</protein>
<dbReference type="Gene3D" id="3.30.230.70">
    <property type="entry name" value="GHMP Kinase, N-terminal domain"/>
    <property type="match status" value="1"/>
</dbReference>
<dbReference type="GO" id="GO:0000177">
    <property type="term" value="C:cytoplasmic exosome (RNase complex)"/>
    <property type="evidence" value="ECO:0007669"/>
    <property type="project" value="TreeGrafter"/>
</dbReference>
<dbReference type="GO" id="GO:0071038">
    <property type="term" value="P:TRAMP-dependent tRNA surveillance pathway"/>
    <property type="evidence" value="ECO:0007669"/>
    <property type="project" value="TreeGrafter"/>
</dbReference>
<feature type="domain" description="Exoribonuclease phosphorolytic" evidence="8">
    <location>
        <begin position="220"/>
        <end position="272"/>
    </location>
</feature>
<dbReference type="InterPro" id="IPR027408">
    <property type="entry name" value="PNPase/RNase_PH_dom_sf"/>
</dbReference>
<dbReference type="GO" id="GO:0000176">
    <property type="term" value="C:nuclear exosome (RNase complex)"/>
    <property type="evidence" value="ECO:0007669"/>
    <property type="project" value="TreeGrafter"/>
</dbReference>
<dbReference type="AlphaFoldDB" id="A0A0F7U946"/>
<gene>
    <name evidence="9" type="ORF">BN1204_022160</name>
</gene>